<feature type="compositionally biased region" description="Low complexity" evidence="1">
    <location>
        <begin position="164"/>
        <end position="175"/>
    </location>
</feature>
<protein>
    <submittedName>
        <fullName evidence="2">Uncharacterized protein</fullName>
    </submittedName>
</protein>
<name>A0A0U1LQ63_TALIS</name>
<sequence length="403" mass="44832">MGSTGFSFDMDAQTIQRSKEENQERAFVAASRRKDRTLDARLESANRASMLHKKRTGKALHITKEIVEREAMYEEVDERYQEKRMKLLKAHTSELEAQFHRHLMAAMAYGANNGNRSLARVSQAGGIQKMRIDVPAAQSYFPERSQQSVSPTTTSYSAKADPTSPSFGGSYSSPSESYVQTPGSYYMPTAQQCSSYLSQQQMPTFMPQQLNSSSSWDSTQQFLALQSVNALETSPGQMASMAQQMASQSSQPIRQRVASVPDALLFQQQYMPPSVPDVSRAQSEPFIPSPMSDNHEDQMMPMLTNNNHSHSNSALSPPPMTSNSSQISSGGDQSPLVGQDAFTKEANFGVTEVLDTNFDPEYTDFFDFSTTLEGQWQMPMAEPCYEDWGHLDNVDYELAISGI</sequence>
<accession>A0A0U1LQ63</accession>
<dbReference type="AlphaFoldDB" id="A0A0U1LQ63"/>
<dbReference type="EMBL" id="CVMT01000002">
    <property type="protein sequence ID" value="CRG85314.1"/>
    <property type="molecule type" value="Genomic_DNA"/>
</dbReference>
<feature type="region of interest" description="Disordered" evidence="1">
    <location>
        <begin position="274"/>
        <end position="335"/>
    </location>
</feature>
<organism evidence="2 3">
    <name type="scientific">Talaromyces islandicus</name>
    <name type="common">Penicillium islandicum</name>
    <dbReference type="NCBI Taxonomy" id="28573"/>
    <lineage>
        <taxon>Eukaryota</taxon>
        <taxon>Fungi</taxon>
        <taxon>Dikarya</taxon>
        <taxon>Ascomycota</taxon>
        <taxon>Pezizomycotina</taxon>
        <taxon>Eurotiomycetes</taxon>
        <taxon>Eurotiomycetidae</taxon>
        <taxon>Eurotiales</taxon>
        <taxon>Trichocomaceae</taxon>
        <taxon>Talaromyces</taxon>
        <taxon>Talaromyces sect. Islandici</taxon>
    </lineage>
</organism>
<proteinExistence type="predicted"/>
<keyword evidence="3" id="KW-1185">Reference proteome</keyword>
<reference evidence="2 3" key="1">
    <citation type="submission" date="2015-04" db="EMBL/GenBank/DDBJ databases">
        <authorList>
            <person name="Syromyatnikov M.Y."/>
            <person name="Popov V.N."/>
        </authorList>
    </citation>
    <scope>NUCLEOTIDE SEQUENCE [LARGE SCALE GENOMIC DNA]</scope>
    <source>
        <strain evidence="2">WF-38-12</strain>
    </source>
</reference>
<evidence type="ECO:0000256" key="1">
    <source>
        <dbReference type="SAM" id="MobiDB-lite"/>
    </source>
</evidence>
<dbReference type="OMA" id="FHRHLMA"/>
<feature type="region of interest" description="Disordered" evidence="1">
    <location>
        <begin position="138"/>
        <end position="175"/>
    </location>
</feature>
<dbReference type="Proteomes" id="UP000054383">
    <property type="component" value="Unassembled WGS sequence"/>
</dbReference>
<dbReference type="OrthoDB" id="5397087at2759"/>
<feature type="compositionally biased region" description="Polar residues" evidence="1">
    <location>
        <begin position="321"/>
        <end position="332"/>
    </location>
</feature>
<feature type="region of interest" description="Disordered" evidence="1">
    <location>
        <begin position="1"/>
        <end position="32"/>
    </location>
</feature>
<evidence type="ECO:0000313" key="3">
    <source>
        <dbReference type="Proteomes" id="UP000054383"/>
    </source>
</evidence>
<dbReference type="STRING" id="28573.A0A0U1LQ63"/>
<evidence type="ECO:0000313" key="2">
    <source>
        <dbReference type="EMBL" id="CRG85314.1"/>
    </source>
</evidence>
<gene>
    <name evidence="2" type="ORF">PISL3812_02412</name>
</gene>
<feature type="compositionally biased region" description="Polar residues" evidence="1">
    <location>
        <begin position="144"/>
        <end position="157"/>
    </location>
</feature>